<sequence>MTISPQEEIHGHAAVADSGLSSFHRTIAPLTVMAQCFALLPVHGVTAPSPKALRFRWMSARVAYTIAVLFSLLFMVFFCILYILQIGGTFQDAQCMIFYGIATATYGAFLHLAGRWPRLVVQWSAVEHAQSCYGSSKSLRLKIRCITALLLAGAAIEHFLNEYNNLSFAARHANTTSGVVQQYMLRSHHHLFTYLGYSHACAVFASVAAALATFSWNFMDLFIAVTSIALTDRFRLLNRNLQAFRGKRMSAEFWKQTRERYTSLMYLTDTLNLGVSHVVLLSFGSNLYFICLQLFNSLNPLKNWYERVYFYWSFGFLLLRTATVSLSVAGINDESRLPRVLMYALPSDSYNDEVSRFQQLVTTCHVALTGLSFFSVTRTMLLTMAGTIVTYEIVLVQFSHVNT</sequence>
<evidence type="ECO:0000256" key="6">
    <source>
        <dbReference type="ARBA" id="ARBA00023136"/>
    </source>
</evidence>
<dbReference type="GO" id="GO:0050916">
    <property type="term" value="P:sensory perception of sweet taste"/>
    <property type="evidence" value="ECO:0007669"/>
    <property type="project" value="UniProtKB-ARBA"/>
</dbReference>
<dbReference type="FunCoup" id="A0A067QMF3">
    <property type="interactions" value="64"/>
</dbReference>
<evidence type="ECO:0000256" key="4">
    <source>
        <dbReference type="ARBA" id="ARBA00022692"/>
    </source>
</evidence>
<evidence type="ECO:0000256" key="7">
    <source>
        <dbReference type="ARBA" id="ARBA00023170"/>
    </source>
</evidence>
<feature type="transmembrane region" description="Helical" evidence="9">
    <location>
        <begin position="309"/>
        <end position="331"/>
    </location>
</feature>
<evidence type="ECO:0000256" key="9">
    <source>
        <dbReference type="SAM" id="Phobius"/>
    </source>
</evidence>
<protein>
    <recommendedName>
        <fullName evidence="8">Gustatory receptor</fullName>
    </recommendedName>
</protein>
<dbReference type="eggNOG" id="ENOG502QTKP">
    <property type="taxonomic scope" value="Eukaryota"/>
</dbReference>
<feature type="transmembrane region" description="Helical" evidence="9">
    <location>
        <begin position="62"/>
        <end position="84"/>
    </location>
</feature>
<evidence type="ECO:0000256" key="3">
    <source>
        <dbReference type="ARBA" id="ARBA00022475"/>
    </source>
</evidence>
<evidence type="ECO:0000256" key="1">
    <source>
        <dbReference type="ARBA" id="ARBA00004651"/>
    </source>
</evidence>
<comment type="similarity">
    <text evidence="2">Belongs to the insect chemoreceptor superfamily. Gustatory receptor (GR) family. Gr5a subfamily.</text>
</comment>
<evidence type="ECO:0000313" key="11">
    <source>
        <dbReference type="Proteomes" id="UP000027135"/>
    </source>
</evidence>
<dbReference type="GO" id="GO:0005886">
    <property type="term" value="C:plasma membrane"/>
    <property type="evidence" value="ECO:0007669"/>
    <property type="project" value="UniProtKB-SubCell"/>
</dbReference>
<comment type="subcellular location">
    <subcellularLocation>
        <location evidence="1">Cell membrane</location>
        <topology evidence="1">Multi-pass membrane protein</topology>
    </subcellularLocation>
</comment>
<keyword evidence="3" id="KW-1003">Cell membrane</keyword>
<dbReference type="InterPro" id="IPR009318">
    <property type="entry name" value="Gustatory_rcpt"/>
</dbReference>
<dbReference type="OMA" id="MPEAYWT"/>
<keyword evidence="8" id="KW-0807">Transducer</keyword>
<keyword evidence="5 9" id="KW-1133">Transmembrane helix</keyword>
<dbReference type="InParanoid" id="A0A067QMF3"/>
<feature type="transmembrane region" description="Helical" evidence="9">
    <location>
        <begin position="96"/>
        <end position="114"/>
    </location>
</feature>
<organism evidence="10 11">
    <name type="scientific">Zootermopsis nevadensis</name>
    <name type="common">Dampwood termite</name>
    <dbReference type="NCBI Taxonomy" id="136037"/>
    <lineage>
        <taxon>Eukaryota</taxon>
        <taxon>Metazoa</taxon>
        <taxon>Ecdysozoa</taxon>
        <taxon>Arthropoda</taxon>
        <taxon>Hexapoda</taxon>
        <taxon>Insecta</taxon>
        <taxon>Pterygota</taxon>
        <taxon>Neoptera</taxon>
        <taxon>Polyneoptera</taxon>
        <taxon>Dictyoptera</taxon>
        <taxon>Blattodea</taxon>
        <taxon>Blattoidea</taxon>
        <taxon>Termitoidae</taxon>
        <taxon>Termopsidae</taxon>
        <taxon>Zootermopsis</taxon>
    </lineage>
</organism>
<keyword evidence="7 8" id="KW-0675">Receptor</keyword>
<dbReference type="PIRSF" id="PIRSF038981">
    <property type="entry name" value="GRP"/>
    <property type="match status" value="1"/>
</dbReference>
<keyword evidence="11" id="KW-1185">Reference proteome</keyword>
<dbReference type="PANTHER" id="PTHR21421:SF29">
    <property type="entry name" value="GUSTATORY RECEPTOR 5A FOR TREHALOSE-RELATED"/>
    <property type="match status" value="1"/>
</dbReference>
<evidence type="ECO:0000256" key="8">
    <source>
        <dbReference type="PIRNR" id="PIRNR038981"/>
    </source>
</evidence>
<keyword evidence="6 9" id="KW-0472">Membrane</keyword>
<evidence type="ECO:0000256" key="5">
    <source>
        <dbReference type="ARBA" id="ARBA00022989"/>
    </source>
</evidence>
<evidence type="ECO:0000313" key="10">
    <source>
        <dbReference type="EMBL" id="KDR10613.1"/>
    </source>
</evidence>
<evidence type="ECO:0000256" key="2">
    <source>
        <dbReference type="ARBA" id="ARBA00005327"/>
    </source>
</evidence>
<keyword evidence="4 9" id="KW-0812">Transmembrane</keyword>
<dbReference type="GO" id="GO:0007165">
    <property type="term" value="P:signal transduction"/>
    <property type="evidence" value="ECO:0007669"/>
    <property type="project" value="UniProtKB-KW"/>
</dbReference>
<dbReference type="Pfam" id="PF06151">
    <property type="entry name" value="Trehalose_recp"/>
    <property type="match status" value="1"/>
</dbReference>
<reference evidence="10 11" key="1">
    <citation type="journal article" date="2014" name="Nat. Commun.">
        <title>Molecular traces of alternative social organization in a termite genome.</title>
        <authorList>
            <person name="Terrapon N."/>
            <person name="Li C."/>
            <person name="Robertson H.M."/>
            <person name="Ji L."/>
            <person name="Meng X."/>
            <person name="Booth W."/>
            <person name="Chen Z."/>
            <person name="Childers C.P."/>
            <person name="Glastad K.M."/>
            <person name="Gokhale K."/>
            <person name="Gowin J."/>
            <person name="Gronenberg W."/>
            <person name="Hermansen R.A."/>
            <person name="Hu H."/>
            <person name="Hunt B.G."/>
            <person name="Huylmans A.K."/>
            <person name="Khalil S.M."/>
            <person name="Mitchell R.D."/>
            <person name="Munoz-Torres M.C."/>
            <person name="Mustard J.A."/>
            <person name="Pan H."/>
            <person name="Reese J.T."/>
            <person name="Scharf M.E."/>
            <person name="Sun F."/>
            <person name="Vogel H."/>
            <person name="Xiao J."/>
            <person name="Yang W."/>
            <person name="Yang Z."/>
            <person name="Yang Z."/>
            <person name="Zhou J."/>
            <person name="Zhu J."/>
            <person name="Brent C.S."/>
            <person name="Elsik C.G."/>
            <person name="Goodisman M.A."/>
            <person name="Liberles D.A."/>
            <person name="Roe R.M."/>
            <person name="Vargo E.L."/>
            <person name="Vilcinskas A."/>
            <person name="Wang J."/>
            <person name="Bornberg-Bauer E."/>
            <person name="Korb J."/>
            <person name="Zhang G."/>
            <person name="Liebig J."/>
        </authorList>
    </citation>
    <scope>NUCLEOTIDE SEQUENCE [LARGE SCALE GENOMIC DNA]</scope>
    <source>
        <tissue evidence="10">Whole organism</tissue>
    </source>
</reference>
<dbReference type="Proteomes" id="UP000027135">
    <property type="component" value="Unassembled WGS sequence"/>
</dbReference>
<dbReference type="AlphaFoldDB" id="A0A067QMF3"/>
<accession>A0A067QMF3</accession>
<proteinExistence type="inferred from homology"/>
<feature type="transmembrane region" description="Helical" evidence="9">
    <location>
        <begin position="191"/>
        <end position="212"/>
    </location>
</feature>
<gene>
    <name evidence="10" type="ORF">L798_15141</name>
</gene>
<name>A0A067QMF3_ZOONE</name>
<dbReference type="GO" id="GO:0008527">
    <property type="term" value="F:taste receptor activity"/>
    <property type="evidence" value="ECO:0007669"/>
    <property type="project" value="InterPro"/>
</dbReference>
<comment type="function">
    <text evidence="8">Plays a role in the sugar gustatory response.</text>
</comment>
<dbReference type="EMBL" id="KK853150">
    <property type="protein sequence ID" value="KDR10613.1"/>
    <property type="molecule type" value="Genomic_DNA"/>
</dbReference>
<dbReference type="PANTHER" id="PTHR21421">
    <property type="entry name" value="GUSTATORY RECEPTOR"/>
    <property type="match status" value="1"/>
</dbReference>
<feature type="transmembrane region" description="Helical" evidence="9">
    <location>
        <begin position="264"/>
        <end position="289"/>
    </location>
</feature>